<evidence type="ECO:0000313" key="2">
    <source>
        <dbReference type="EMBL" id="QOQ76225.1"/>
    </source>
</evidence>
<dbReference type="InterPro" id="IPR046673">
    <property type="entry name" value="ToxA_N"/>
</dbReference>
<evidence type="ECO:0000259" key="1">
    <source>
        <dbReference type="Pfam" id="PF20178"/>
    </source>
</evidence>
<feature type="domain" description="Dermonecrotic toxin N-terminal" evidence="1">
    <location>
        <begin position="253"/>
        <end position="522"/>
    </location>
</feature>
<protein>
    <recommendedName>
        <fullName evidence="1">Dermonecrotic toxin N-terminal domain-containing protein</fullName>
    </recommendedName>
</protein>
<dbReference type="RefSeq" id="WP_197627291.1">
    <property type="nucleotide sequence ID" value="NZ_CP063073.1"/>
</dbReference>
<reference evidence="2 3" key="1">
    <citation type="submission" date="2020-10" db="EMBL/GenBank/DDBJ databases">
        <title>High quality whole genome sequence of Pseudomonas poae PMA22.</title>
        <authorList>
            <person name="Hernandez J.G."/>
            <person name="Rodriguez P."/>
            <person name="Cuevas C."/>
            <person name="de la Calle F."/>
            <person name="Galan B."/>
            <person name="Garcia J.L."/>
        </authorList>
    </citation>
    <scope>NUCLEOTIDE SEQUENCE [LARGE SCALE GENOMIC DNA]</scope>
    <source>
        <strain evidence="2 3">PMA22</strain>
    </source>
</reference>
<evidence type="ECO:0000313" key="3">
    <source>
        <dbReference type="Proteomes" id="UP000594923"/>
    </source>
</evidence>
<dbReference type="AlphaFoldDB" id="A0A7M1KJ34"/>
<dbReference type="EMBL" id="CP063073">
    <property type="protein sequence ID" value="QOQ76225.1"/>
    <property type="molecule type" value="Genomic_DNA"/>
</dbReference>
<organism evidence="2 3">
    <name type="scientific">Pseudomonas poae</name>
    <dbReference type="NCBI Taxonomy" id="200451"/>
    <lineage>
        <taxon>Bacteria</taxon>
        <taxon>Pseudomonadati</taxon>
        <taxon>Pseudomonadota</taxon>
        <taxon>Gammaproteobacteria</taxon>
        <taxon>Pseudomonadales</taxon>
        <taxon>Pseudomonadaceae</taxon>
        <taxon>Pseudomonas</taxon>
    </lineage>
</organism>
<proteinExistence type="predicted"/>
<dbReference type="Proteomes" id="UP000594923">
    <property type="component" value="Chromosome"/>
</dbReference>
<dbReference type="Pfam" id="PF20178">
    <property type="entry name" value="ToxA_N"/>
    <property type="match status" value="1"/>
</dbReference>
<name>A0A7M1KJ34_9PSED</name>
<gene>
    <name evidence="2" type="ORF">IMF22_03865</name>
</gene>
<accession>A0A7M1KJ34</accession>
<sequence>MQQRLNLITPAHLQRVNAALSESWVLGQQPTDTCVLQVAVGGEAAELYPLLGAVLVTTNAARAQPAGRHPVVLYVVGQQGGLVPFDSLNAFAEGLQASLKSRDGSMLWRCIGRHQRAQLRAAISALPKGTPLQVSYTLIERNVLKDLFLNLLQHYLALQKRIDQGEKLFSEVSDPQLSAMLLAQELFECLQIPANDARTLALANVNLLQEAARQAKKLPVWLGIASTGQRKHYKQLSRRYLANAWAVENKLWQDLPDLEAFARDALIARLSEDGFYPQLDIDKPLLDLPDDVSAQLCGWSSQCAVGDRDYKKVVSPQRTTFSLLQLALHNLDPKAPWTRWRLNRARWLDPHWKDRLSVGYLIKMIASLDVGGEYDKHVLQAFYPPVPTSGASSGLSQALVYRALQQRAEMQLYSAVQEGLSEEAQRLFSFAMAARSAGDLQADGFDVQLAVLRLVGVTLEQDRHIAGVLLIHDKLSGLCVVYWPTALASRVIVGYASLVEAERALNRLGALPDNLKVLARQVAPGWESQALDRYPGEDLGVSPRRRFSGRLGIVAMERVVTWVAEFFTVRHKVPAVAQDSVEAQIQEQIALLPQAWLAAVPTSGGNAMALLAHAQVFDLQRRTQAQSQSAQALQEYREQRLGEQFDATIRGVLSFVPVLGIGASLYEMLLAARRYHFSGSAHDAVDVAFLTVLSFVDVLLTFAPGPKGASAARASLAPVHRHQGFARAGLKVAPSRPLNLLERFRSSGGLEGAVELQGPGGKGRYVKNGQQLLVEGDEVYPVYQRPNEGGLRLKKTPGEGEGELILKIEHPREWLLGGDAPVAVPPARVFQPWAPTRSASDWAPPSHARVEAALRASPVAGSAWQNWAVWHSDPLPEVAPSRRIYRMPAGPGYPPNEVLQLGQQHYYYRLLPQGTNASSERVVFIMKNHDLHFRAYVDMERWLGIADAEQPVPATLGANGLWTPHQPLFNEPLDITVGRAFPDLTVNSRRFVGERLTELADTGSRITATHLLNIRATLDHWLAPQTPGRMVDLFKMLRPVAEPGAGSANIGIDGLAPGFVRLDFSPPDHLNSSLLRRDVGVPTLRSQAAQSAVRRVLEHHGFTVKGIARRQGGVSGMDFYCTHPHTDRVYFVLTHWVDNRTVSLRSRVAPQLSDAWLQDRISAATPYSLEFIAIDNARREQRLVRMVAGIQWSVRYDEPASVYFAKIAPFTP</sequence>